<dbReference type="EMBL" id="LBDA02000031">
    <property type="protein sequence ID" value="OIK26966.1"/>
    <property type="molecule type" value="Genomic_DNA"/>
</dbReference>
<evidence type="ECO:0000256" key="1">
    <source>
        <dbReference type="SAM" id="SignalP"/>
    </source>
</evidence>
<proteinExistence type="predicted"/>
<sequence length="305" mass="31965">MRIRATVAAVSGALALSALALPAAHAAGQERVPAGNSASKAAHAARHPGRATFAVAASGTPYKLNATFSAVKVNNGRNIAAGTTKLVKVPVSFTLTHGAEVGIHAKDFVAAVELYRGASFDDSIYYFDSAVSACTDTSTTVASCKSTVTIDPTQLLSEDAGSWKAAAYAVAFNGQNPTKPADMTKVGVAVKDPTNSYRLQRWATLNADAAPEPVKKGRTVTVSGKLARADWEDGKYHGYANQPVKLQFRKKGSSTYTTLKTVRTNSTGNLKTTTTATVDGYFRYAFAGTTTTPATIATGDYVDVR</sequence>
<evidence type="ECO:0000313" key="2">
    <source>
        <dbReference type="EMBL" id="OIK26966.1"/>
    </source>
</evidence>
<accession>A0A1J4Q3K4</accession>
<reference evidence="2" key="1">
    <citation type="submission" date="2016-10" db="EMBL/GenBank/DDBJ databases">
        <title>Genome sequence of Streptomyces malaysiense MUSC 136.</title>
        <authorList>
            <person name="Lee L.-H."/>
            <person name="Ser H.-L."/>
        </authorList>
    </citation>
    <scope>NUCLEOTIDE SEQUENCE [LARGE SCALE GENOMIC DNA]</scope>
    <source>
        <strain evidence="2">MUSC 136</strain>
    </source>
</reference>
<evidence type="ECO:0000313" key="3">
    <source>
        <dbReference type="Proteomes" id="UP000034838"/>
    </source>
</evidence>
<feature type="signal peptide" evidence="1">
    <location>
        <begin position="1"/>
        <end position="26"/>
    </location>
</feature>
<name>A0A1J4Q3K4_9ACTN</name>
<dbReference type="AlphaFoldDB" id="A0A1J4Q3K4"/>
<evidence type="ECO:0008006" key="4">
    <source>
        <dbReference type="Google" id="ProtNLM"/>
    </source>
</evidence>
<keyword evidence="3" id="KW-1185">Reference proteome</keyword>
<gene>
    <name evidence="2" type="ORF">VT52_014180</name>
</gene>
<organism evidence="2 3">
    <name type="scientific">Streptomyces malaysiense</name>
    <dbReference type="NCBI Taxonomy" id="1428626"/>
    <lineage>
        <taxon>Bacteria</taxon>
        <taxon>Bacillati</taxon>
        <taxon>Actinomycetota</taxon>
        <taxon>Actinomycetes</taxon>
        <taxon>Kitasatosporales</taxon>
        <taxon>Streptomycetaceae</taxon>
        <taxon>Streptomyces</taxon>
    </lineage>
</organism>
<keyword evidence="1" id="KW-0732">Signal</keyword>
<protein>
    <recommendedName>
        <fullName evidence="4">Calcium-binding protein</fullName>
    </recommendedName>
</protein>
<dbReference type="OrthoDB" id="3296851at2"/>
<comment type="caution">
    <text evidence="2">The sequence shown here is derived from an EMBL/GenBank/DDBJ whole genome shotgun (WGS) entry which is preliminary data.</text>
</comment>
<dbReference type="Proteomes" id="UP000034838">
    <property type="component" value="Unassembled WGS sequence"/>
</dbReference>
<dbReference type="RefSeq" id="WP_046422124.1">
    <property type="nucleotide sequence ID" value="NZ_LBDA02000031.1"/>
</dbReference>
<feature type="chain" id="PRO_5018078690" description="Calcium-binding protein" evidence="1">
    <location>
        <begin position="27"/>
        <end position="305"/>
    </location>
</feature>